<evidence type="ECO:0000313" key="2">
    <source>
        <dbReference type="EMBL" id="KAF5392849.1"/>
    </source>
</evidence>
<comment type="caution">
    <text evidence="2">The sequence shown here is derived from an EMBL/GenBank/DDBJ whole genome shotgun (WGS) entry which is preliminary data.</text>
</comment>
<dbReference type="EMBL" id="JAACJN010000004">
    <property type="protein sequence ID" value="KAF5392849.1"/>
    <property type="molecule type" value="Genomic_DNA"/>
</dbReference>
<accession>A0A8H5I074</accession>
<gene>
    <name evidence="2" type="ORF">D9757_000951</name>
</gene>
<keyword evidence="3" id="KW-1185">Reference proteome</keyword>
<name>A0A8H5I074_9AGAR</name>
<feature type="compositionally biased region" description="Polar residues" evidence="1">
    <location>
        <begin position="1"/>
        <end position="35"/>
    </location>
</feature>
<proteinExistence type="predicted"/>
<reference evidence="2 3" key="1">
    <citation type="journal article" date="2020" name="ISME J.">
        <title>Uncovering the hidden diversity of litter-decomposition mechanisms in mushroom-forming fungi.</title>
        <authorList>
            <person name="Floudas D."/>
            <person name="Bentzer J."/>
            <person name="Ahren D."/>
            <person name="Johansson T."/>
            <person name="Persson P."/>
            <person name="Tunlid A."/>
        </authorList>
    </citation>
    <scope>NUCLEOTIDE SEQUENCE [LARGE SCALE GENOMIC DNA]</scope>
    <source>
        <strain evidence="2 3">CBS 406.79</strain>
    </source>
</reference>
<evidence type="ECO:0000313" key="3">
    <source>
        <dbReference type="Proteomes" id="UP000518752"/>
    </source>
</evidence>
<protein>
    <submittedName>
        <fullName evidence="2">Uncharacterized protein</fullName>
    </submittedName>
</protein>
<dbReference type="Proteomes" id="UP000518752">
    <property type="component" value="Unassembled WGS sequence"/>
</dbReference>
<feature type="region of interest" description="Disordered" evidence="1">
    <location>
        <begin position="1"/>
        <end position="56"/>
    </location>
</feature>
<evidence type="ECO:0000256" key="1">
    <source>
        <dbReference type="SAM" id="MobiDB-lite"/>
    </source>
</evidence>
<dbReference type="AlphaFoldDB" id="A0A8H5I074"/>
<dbReference type="OrthoDB" id="10607947at2759"/>
<sequence>MSRTEFAQSQNHLRNRSSTSRFGYQSQVQSSNSTPFLEGGSGGGEKQRFSTPYDVSEEDRSKFRSFKFPRKTSILSGHSGSGYMRVDLSTPSLSDFPCDTSSSNAIPFQNQHYDHGLPTPPPSGSDHHHLLDESLKSVTHLARSPAVPQPLLPQRFKKQYRHLNDSYSTAKNASVDLRNMEETFLGIVLARRRTGAGVGNQ</sequence>
<organism evidence="2 3">
    <name type="scientific">Collybiopsis confluens</name>
    <dbReference type="NCBI Taxonomy" id="2823264"/>
    <lineage>
        <taxon>Eukaryota</taxon>
        <taxon>Fungi</taxon>
        <taxon>Dikarya</taxon>
        <taxon>Basidiomycota</taxon>
        <taxon>Agaricomycotina</taxon>
        <taxon>Agaricomycetes</taxon>
        <taxon>Agaricomycetidae</taxon>
        <taxon>Agaricales</taxon>
        <taxon>Marasmiineae</taxon>
        <taxon>Omphalotaceae</taxon>
        <taxon>Collybiopsis</taxon>
    </lineage>
</organism>